<dbReference type="InterPro" id="IPR036291">
    <property type="entry name" value="NAD(P)-bd_dom_sf"/>
</dbReference>
<protein>
    <submittedName>
        <fullName evidence="2">O-acetylhomoserine sulfhydrylase / O-succinylhomoserine sulfhydrylase</fullName>
        <ecNumber evidence="2">2.5.1.48</ecNumber>
        <ecNumber evidence="2">2.5.1.49</ecNumber>
    </submittedName>
</protein>
<comment type="caution">
    <text evidence="2">The sequence shown here is derived from an EMBL/GenBank/DDBJ whole genome shotgun (WGS) entry which is preliminary data.</text>
</comment>
<dbReference type="Pfam" id="PF13380">
    <property type="entry name" value="CoA_binding_2"/>
    <property type="match status" value="1"/>
</dbReference>
<dbReference type="OrthoDB" id="9804695at2"/>
<dbReference type="EMBL" id="AOSK01000052">
    <property type="protein sequence ID" value="EYD76311.1"/>
    <property type="molecule type" value="Genomic_DNA"/>
</dbReference>
<keyword evidence="2" id="KW-0808">Transferase</keyword>
<evidence type="ECO:0000313" key="2">
    <source>
        <dbReference type="EMBL" id="EYD76311.1"/>
    </source>
</evidence>
<dbReference type="EC" id="2.5.1.49" evidence="2"/>
<dbReference type="PANTHER" id="PTHR33303">
    <property type="entry name" value="CYTOPLASMIC PROTEIN-RELATED"/>
    <property type="match status" value="1"/>
</dbReference>
<gene>
    <name evidence="2" type="ORF">Rumeso_02121</name>
</gene>
<dbReference type="PANTHER" id="PTHR33303:SF2">
    <property type="entry name" value="COA-BINDING DOMAIN-CONTAINING PROTEIN"/>
    <property type="match status" value="1"/>
</dbReference>
<dbReference type="AlphaFoldDB" id="A0A017HPJ6"/>
<keyword evidence="3" id="KW-1185">Reference proteome</keyword>
<accession>A0A017HPJ6</accession>
<dbReference type="SUPFAM" id="SSF51735">
    <property type="entry name" value="NAD(P)-binding Rossmann-fold domains"/>
    <property type="match status" value="1"/>
</dbReference>
<dbReference type="STRING" id="442562.Rumeso_02121"/>
<proteinExistence type="predicted"/>
<name>A0A017HPJ6_9RHOB</name>
<dbReference type="EC" id="2.5.1.48" evidence="2"/>
<dbReference type="GO" id="GO:0003962">
    <property type="term" value="F:cystathionine gamma-synthase activity"/>
    <property type="evidence" value="ECO:0007669"/>
    <property type="project" value="UniProtKB-EC"/>
</dbReference>
<reference evidence="2 3" key="1">
    <citation type="submission" date="2013-02" db="EMBL/GenBank/DDBJ databases">
        <authorList>
            <person name="Fiebig A."/>
            <person name="Goeker M."/>
            <person name="Klenk H.-P.P."/>
        </authorList>
    </citation>
    <scope>NUCLEOTIDE SEQUENCE [LARGE SCALE GENOMIC DNA]</scope>
    <source>
        <strain evidence="2 3">DSM 19309</strain>
    </source>
</reference>
<dbReference type="GO" id="GO:0003961">
    <property type="term" value="F:O-acetylhomoserine aminocarboxypropyltransferase activity"/>
    <property type="evidence" value="ECO:0007669"/>
    <property type="project" value="UniProtKB-EC"/>
</dbReference>
<evidence type="ECO:0000259" key="1">
    <source>
        <dbReference type="SMART" id="SM00881"/>
    </source>
</evidence>
<dbReference type="InterPro" id="IPR003781">
    <property type="entry name" value="CoA-bd"/>
</dbReference>
<dbReference type="SMART" id="SM00881">
    <property type="entry name" value="CoA_binding"/>
    <property type="match status" value="1"/>
</dbReference>
<sequence length="144" mass="15412">MAMTEDDLIRDVLSRVRTIAVVGFSANPARPSHGVARYLQSRGYQVIPVNPGLAGQTWLGGKVHASLAEIGGEVDMVDVFRRSEAVAGVTDEALALSPLPFAIWTQLGVRDDVAAETARARGVRVIQNRCPAIEIPRLGIARVA</sequence>
<dbReference type="Proteomes" id="UP000019666">
    <property type="component" value="Unassembled WGS sequence"/>
</dbReference>
<dbReference type="HOGENOM" id="CLU_112567_0_0_5"/>
<dbReference type="Gene3D" id="3.40.50.720">
    <property type="entry name" value="NAD(P)-binding Rossmann-like Domain"/>
    <property type="match status" value="1"/>
</dbReference>
<organism evidence="2 3">
    <name type="scientific">Rubellimicrobium mesophilum DSM 19309</name>
    <dbReference type="NCBI Taxonomy" id="442562"/>
    <lineage>
        <taxon>Bacteria</taxon>
        <taxon>Pseudomonadati</taxon>
        <taxon>Pseudomonadota</taxon>
        <taxon>Alphaproteobacteria</taxon>
        <taxon>Rhodobacterales</taxon>
        <taxon>Roseobacteraceae</taxon>
        <taxon>Rubellimicrobium</taxon>
    </lineage>
</organism>
<feature type="domain" description="CoA-binding" evidence="1">
    <location>
        <begin position="13"/>
        <end position="109"/>
    </location>
</feature>
<dbReference type="PATRIC" id="fig|442562.3.peg.2093"/>
<evidence type="ECO:0000313" key="3">
    <source>
        <dbReference type="Proteomes" id="UP000019666"/>
    </source>
</evidence>